<evidence type="ECO:0000313" key="9">
    <source>
        <dbReference type="EMBL" id="SIQ71769.1"/>
    </source>
</evidence>
<reference evidence="10" key="1">
    <citation type="submission" date="2017-01" db="EMBL/GenBank/DDBJ databases">
        <authorList>
            <person name="Varghese N."/>
            <person name="Submissions S."/>
        </authorList>
    </citation>
    <scope>NUCLEOTIDE SEQUENCE [LARGE SCALE GENOMIC DNA]</scope>
    <source>
        <strain evidence="10">ASpG1</strain>
    </source>
</reference>
<dbReference type="InterPro" id="IPR041122">
    <property type="entry name" value="RecJ_OB"/>
</dbReference>
<dbReference type="Pfam" id="PF17768">
    <property type="entry name" value="RecJ_OB"/>
    <property type="match status" value="1"/>
</dbReference>
<dbReference type="GO" id="GO:0003676">
    <property type="term" value="F:nucleic acid binding"/>
    <property type="evidence" value="ECO:0007669"/>
    <property type="project" value="InterPro"/>
</dbReference>
<dbReference type="NCBIfam" id="TIGR00644">
    <property type="entry name" value="recJ"/>
    <property type="match status" value="1"/>
</dbReference>
<evidence type="ECO:0000256" key="2">
    <source>
        <dbReference type="ARBA" id="ARBA00019841"/>
    </source>
</evidence>
<evidence type="ECO:0000259" key="7">
    <source>
        <dbReference type="Pfam" id="PF02272"/>
    </source>
</evidence>
<dbReference type="InterPro" id="IPR003156">
    <property type="entry name" value="DHHA1_dom"/>
</dbReference>
<dbReference type="STRING" id="159291.SAMN05920897_11395"/>
<evidence type="ECO:0000256" key="5">
    <source>
        <dbReference type="ARBA" id="ARBA00022839"/>
    </source>
</evidence>
<proteinExistence type="inferred from homology"/>
<evidence type="ECO:0000259" key="6">
    <source>
        <dbReference type="Pfam" id="PF01368"/>
    </source>
</evidence>
<dbReference type="RefSeq" id="WP_076489298.1">
    <property type="nucleotide sequence ID" value="NZ_FTMS01000013.1"/>
</dbReference>
<evidence type="ECO:0000256" key="1">
    <source>
        <dbReference type="ARBA" id="ARBA00005915"/>
    </source>
</evidence>
<dbReference type="InterPro" id="IPR001667">
    <property type="entry name" value="DDH_dom"/>
</dbReference>
<organism evidence="9 10">
    <name type="scientific">Alkalispirochaeta americana</name>
    <dbReference type="NCBI Taxonomy" id="159291"/>
    <lineage>
        <taxon>Bacteria</taxon>
        <taxon>Pseudomonadati</taxon>
        <taxon>Spirochaetota</taxon>
        <taxon>Spirochaetia</taxon>
        <taxon>Spirochaetales</taxon>
        <taxon>Spirochaetaceae</taxon>
        <taxon>Alkalispirochaeta</taxon>
    </lineage>
</organism>
<feature type="domain" description="DDH" evidence="6">
    <location>
        <begin position="77"/>
        <end position="201"/>
    </location>
</feature>
<comment type="similarity">
    <text evidence="1">Belongs to the RecJ family.</text>
</comment>
<dbReference type="OrthoDB" id="9809852at2"/>
<dbReference type="PANTHER" id="PTHR30255:SF2">
    <property type="entry name" value="SINGLE-STRANDED-DNA-SPECIFIC EXONUCLEASE RECJ"/>
    <property type="match status" value="1"/>
</dbReference>
<gene>
    <name evidence="9" type="ORF">SAMN05920897_11395</name>
</gene>
<dbReference type="GO" id="GO:0006310">
    <property type="term" value="P:DNA recombination"/>
    <property type="evidence" value="ECO:0007669"/>
    <property type="project" value="InterPro"/>
</dbReference>
<dbReference type="EMBL" id="FTMS01000013">
    <property type="protein sequence ID" value="SIQ71769.1"/>
    <property type="molecule type" value="Genomic_DNA"/>
</dbReference>
<dbReference type="InterPro" id="IPR051673">
    <property type="entry name" value="SSDNA_exonuclease_RecJ"/>
</dbReference>
<keyword evidence="5 9" id="KW-0269">Exonuclease</keyword>
<feature type="domain" description="RecJ OB" evidence="8">
    <location>
        <begin position="593"/>
        <end position="700"/>
    </location>
</feature>
<keyword evidence="4" id="KW-0378">Hydrolase</keyword>
<accession>A0A1N6V1Y6</accession>
<feature type="domain" description="DHHA1" evidence="7">
    <location>
        <begin position="486"/>
        <end position="579"/>
    </location>
</feature>
<dbReference type="Pfam" id="PF01368">
    <property type="entry name" value="DHH"/>
    <property type="match status" value="1"/>
</dbReference>
<dbReference type="SUPFAM" id="SSF64182">
    <property type="entry name" value="DHH phosphoesterases"/>
    <property type="match status" value="2"/>
</dbReference>
<keyword evidence="3" id="KW-0540">Nuclease</keyword>
<evidence type="ECO:0000256" key="4">
    <source>
        <dbReference type="ARBA" id="ARBA00022801"/>
    </source>
</evidence>
<dbReference type="InterPro" id="IPR004610">
    <property type="entry name" value="RecJ"/>
</dbReference>
<dbReference type="Pfam" id="PF02272">
    <property type="entry name" value="DHHA1"/>
    <property type="match status" value="1"/>
</dbReference>
<evidence type="ECO:0000259" key="8">
    <source>
        <dbReference type="Pfam" id="PF17768"/>
    </source>
</evidence>
<dbReference type="InterPro" id="IPR038763">
    <property type="entry name" value="DHH_sf"/>
</dbReference>
<dbReference type="GO" id="GO:0008409">
    <property type="term" value="F:5'-3' exonuclease activity"/>
    <property type="evidence" value="ECO:0007669"/>
    <property type="project" value="InterPro"/>
</dbReference>
<evidence type="ECO:0000313" key="10">
    <source>
        <dbReference type="Proteomes" id="UP000186400"/>
    </source>
</evidence>
<protein>
    <recommendedName>
        <fullName evidence="2">Single-stranded-DNA-specific exonuclease RecJ</fullName>
    </recommendedName>
</protein>
<sequence>MKWQKTPVDAAAVKHLSQRYGLDLLSAAVLVRRNITTPDDLPYWLEEDLRYLHDPFHFPDMPEAVERIFQARDEGERVLVFGDRDVDGITSTAVMVETLRSLGIDTRWQVPEGDDIYGLTSEVVKSFSEEHGTLIITVDCGITSVDEIALAGTFGIDTIIVDHHNAAARVPSAVAVINPKVGEGYPFQGLCACAVVAKLRQALALGQTELYGQPVTLLHARPLDGDGGIEVEAVALEHGFEADRAREVFPPGGTRLQMGALERFLVGRSLICFDAPRQEQLLKHALGGGVDIYLLDLAVQTRELFPALTGKTLLEMGEGSRLARYTRETAREMDVLLALYRAVAAARFPAIRESLESVLDLVAVATLADMMPIVNENRPLVRAGLERLNKHPHAGIAALLRELSLAHRKIVSRDISWAIAPVINASGRMGTPSMAVKMFLTADETERVRLAGEIHKLNQKRRKVGQEAWKTVLPRAKELLQGEEPKIIVLHEPTVHRGVTGIIAGRLSRRYNLPAAVLTSVGGHVVGSVRSARGFVATAFLDQFSDILEKWGGHNQAAGFHFFQDRLPRFWDRLSQVMASVDLDDHQEEEVLIDAELPPRYLNPGLEELVGRFEPYGQGNPELRFLARKMVLEDVQIIGKDQDHLRLLLAGGGFKWPSVYWSAAERVPKEFSRGDRVDVVFEFSRNYYNGNETIQLVIIDMIRSAEQLLDGLDEG</sequence>
<dbReference type="GO" id="GO:0006281">
    <property type="term" value="P:DNA repair"/>
    <property type="evidence" value="ECO:0007669"/>
    <property type="project" value="InterPro"/>
</dbReference>
<keyword evidence="10" id="KW-1185">Reference proteome</keyword>
<dbReference type="PANTHER" id="PTHR30255">
    <property type="entry name" value="SINGLE-STRANDED-DNA-SPECIFIC EXONUCLEASE RECJ"/>
    <property type="match status" value="1"/>
</dbReference>
<dbReference type="AlphaFoldDB" id="A0A1N6V1Y6"/>
<name>A0A1N6V1Y6_9SPIO</name>
<dbReference type="Proteomes" id="UP000186400">
    <property type="component" value="Unassembled WGS sequence"/>
</dbReference>
<dbReference type="Gene3D" id="3.90.1640.30">
    <property type="match status" value="2"/>
</dbReference>
<dbReference type="Gene3D" id="2.40.50.460">
    <property type="match status" value="1"/>
</dbReference>
<evidence type="ECO:0000256" key="3">
    <source>
        <dbReference type="ARBA" id="ARBA00022722"/>
    </source>
</evidence>